<feature type="compositionally biased region" description="Basic residues" evidence="5">
    <location>
        <begin position="95"/>
        <end position="115"/>
    </location>
</feature>
<dbReference type="CDD" id="cd00273">
    <property type="entry name" value="Chemokine_CXC"/>
    <property type="match status" value="1"/>
</dbReference>
<evidence type="ECO:0000256" key="1">
    <source>
        <dbReference type="ARBA" id="ARBA00004613"/>
    </source>
</evidence>
<dbReference type="GO" id="GO:0005615">
    <property type="term" value="C:extracellular space"/>
    <property type="evidence" value="ECO:0007669"/>
    <property type="project" value="UniProtKB-KW"/>
</dbReference>
<dbReference type="InterPro" id="IPR036048">
    <property type="entry name" value="Interleukin_8-like_sf"/>
</dbReference>
<dbReference type="SUPFAM" id="SSF54117">
    <property type="entry name" value="Interleukin 8-like chemokines"/>
    <property type="match status" value="1"/>
</dbReference>
<sequence>MKSCHIALLWGIIFLTLTGVQAFLISKTGRCSCIKVMKGKILGKNIQKLVWLPPSPFCSHDEFIATMKNGEKICLDPDSPRIKFLEKSLEKMIDKKKKSKTGNKRQVKKSKKFKKAYLPPPGKTT</sequence>
<keyword evidence="9" id="KW-1185">Reference proteome</keyword>
<dbReference type="Proteomes" id="UP000007648">
    <property type="component" value="Unassembled WGS sequence"/>
</dbReference>
<dbReference type="FunCoup" id="G3VMQ7">
    <property type="interactions" value="614"/>
</dbReference>
<evidence type="ECO:0000256" key="6">
    <source>
        <dbReference type="SAM" id="SignalP"/>
    </source>
</evidence>
<accession>G3VMQ7</accession>
<keyword evidence="4" id="KW-0964">Secreted</keyword>
<evidence type="ECO:0000256" key="4">
    <source>
        <dbReference type="ARBA" id="ARBA00022525"/>
    </source>
</evidence>
<dbReference type="InterPro" id="IPR001089">
    <property type="entry name" value="Chemokine_CXC"/>
</dbReference>
<keyword evidence="3" id="KW-0202">Cytokine</keyword>
<dbReference type="GO" id="GO:0006952">
    <property type="term" value="P:defense response"/>
    <property type="evidence" value="ECO:0007669"/>
    <property type="project" value="InterPro"/>
</dbReference>
<dbReference type="KEGG" id="shr:105751035"/>
<feature type="domain" description="Chemokine interleukin-8-like" evidence="7">
    <location>
        <begin position="28"/>
        <end position="89"/>
    </location>
</feature>
<evidence type="ECO:0000256" key="5">
    <source>
        <dbReference type="SAM" id="MobiDB-lite"/>
    </source>
</evidence>
<dbReference type="InterPro" id="IPR033899">
    <property type="entry name" value="CXC_Chemokine_domain"/>
</dbReference>
<dbReference type="Ensembl" id="ENSSHAT00000004508.2">
    <property type="protein sequence ID" value="ENSSHAP00000004462.1"/>
    <property type="gene ID" value="ENSSHAG00000003925.2"/>
</dbReference>
<dbReference type="OMA" id="RRTTIQP"/>
<keyword evidence="6" id="KW-0732">Signal</keyword>
<name>G3VMQ7_SARHA</name>
<dbReference type="GeneID" id="105751035"/>
<gene>
    <name evidence="8" type="primary">CXCL9</name>
</gene>
<dbReference type="InParanoid" id="G3VMQ7"/>
<evidence type="ECO:0000256" key="2">
    <source>
        <dbReference type="ARBA" id="ARBA00010665"/>
    </source>
</evidence>
<dbReference type="FunFam" id="2.40.50.40:FF:000004">
    <property type="entry name" value="C-X-C motif chemokine"/>
    <property type="match status" value="1"/>
</dbReference>
<comment type="subcellular location">
    <subcellularLocation>
        <location evidence="1">Secreted</location>
    </subcellularLocation>
</comment>
<dbReference type="AlphaFoldDB" id="G3VMQ7"/>
<reference evidence="8" key="3">
    <citation type="submission" date="2025-09" db="UniProtKB">
        <authorList>
            <consortium name="Ensembl"/>
        </authorList>
    </citation>
    <scope>IDENTIFICATION</scope>
</reference>
<dbReference type="Gene3D" id="2.40.50.40">
    <property type="match status" value="1"/>
</dbReference>
<dbReference type="HOGENOM" id="CLU_143902_2_2_1"/>
<evidence type="ECO:0000313" key="9">
    <source>
        <dbReference type="Proteomes" id="UP000007648"/>
    </source>
</evidence>
<dbReference type="GO" id="GO:0006955">
    <property type="term" value="P:immune response"/>
    <property type="evidence" value="ECO:0007669"/>
    <property type="project" value="InterPro"/>
</dbReference>
<dbReference type="InterPro" id="IPR001811">
    <property type="entry name" value="Chemokine_IL8-like_dom"/>
</dbReference>
<reference evidence="8 9" key="1">
    <citation type="journal article" date="2011" name="Proc. Natl. Acad. Sci. U.S.A.">
        <title>Genetic diversity and population structure of the endangered marsupial Sarcophilus harrisii (Tasmanian devil).</title>
        <authorList>
            <person name="Miller W."/>
            <person name="Hayes V.M."/>
            <person name="Ratan A."/>
            <person name="Petersen D.C."/>
            <person name="Wittekindt N.E."/>
            <person name="Miller J."/>
            <person name="Walenz B."/>
            <person name="Knight J."/>
            <person name="Qi J."/>
            <person name="Zhao F."/>
            <person name="Wang Q."/>
            <person name="Bedoya-Reina O.C."/>
            <person name="Katiyar N."/>
            <person name="Tomsho L.P."/>
            <person name="Kasson L.M."/>
            <person name="Hardie R.A."/>
            <person name="Woodbridge P."/>
            <person name="Tindall E.A."/>
            <person name="Bertelsen M.F."/>
            <person name="Dixon D."/>
            <person name="Pyecroft S."/>
            <person name="Helgen K.M."/>
            <person name="Lesk A.M."/>
            <person name="Pringle T.H."/>
            <person name="Patterson N."/>
            <person name="Zhang Y."/>
            <person name="Kreiss A."/>
            <person name="Woods G.M."/>
            <person name="Jones M.E."/>
            <person name="Schuster S.C."/>
        </authorList>
    </citation>
    <scope>NUCLEOTIDE SEQUENCE [LARGE SCALE GENOMIC DNA]</scope>
</reference>
<dbReference type="PRINTS" id="PR00437">
    <property type="entry name" value="SMALLCYTKCXC"/>
</dbReference>
<reference evidence="8" key="2">
    <citation type="submission" date="2025-08" db="UniProtKB">
        <authorList>
            <consortium name="Ensembl"/>
        </authorList>
    </citation>
    <scope>IDENTIFICATION</scope>
</reference>
<comment type="similarity">
    <text evidence="2">Belongs to the intercrine alpha (chemokine CxC) family.</text>
</comment>
<evidence type="ECO:0000313" key="8">
    <source>
        <dbReference type="Ensembl" id="ENSSHAP00000004462.1"/>
    </source>
</evidence>
<dbReference type="InterPro" id="IPR039809">
    <property type="entry name" value="Chemokine_b/g/d"/>
</dbReference>
<dbReference type="GeneTree" id="ENSGT00940000161751"/>
<dbReference type="PANTHER" id="PTHR12015">
    <property type="entry name" value="SMALL INDUCIBLE CYTOKINE A"/>
    <property type="match status" value="1"/>
</dbReference>
<organism evidence="8 9">
    <name type="scientific">Sarcophilus harrisii</name>
    <name type="common">Tasmanian devil</name>
    <name type="synonym">Sarcophilus laniarius</name>
    <dbReference type="NCBI Taxonomy" id="9305"/>
    <lineage>
        <taxon>Eukaryota</taxon>
        <taxon>Metazoa</taxon>
        <taxon>Chordata</taxon>
        <taxon>Craniata</taxon>
        <taxon>Vertebrata</taxon>
        <taxon>Euteleostomi</taxon>
        <taxon>Mammalia</taxon>
        <taxon>Metatheria</taxon>
        <taxon>Dasyuromorphia</taxon>
        <taxon>Dasyuridae</taxon>
        <taxon>Sarcophilus</taxon>
    </lineage>
</organism>
<dbReference type="CTD" id="4283"/>
<feature type="region of interest" description="Disordered" evidence="5">
    <location>
        <begin position="95"/>
        <end position="125"/>
    </location>
</feature>
<feature type="chain" id="PRO_5003458034" evidence="6">
    <location>
        <begin position="23"/>
        <end position="125"/>
    </location>
</feature>
<dbReference type="RefSeq" id="XP_012408549.1">
    <property type="nucleotide sequence ID" value="XM_012553095.3"/>
</dbReference>
<feature type="signal peptide" evidence="6">
    <location>
        <begin position="1"/>
        <end position="22"/>
    </location>
</feature>
<proteinExistence type="inferred from homology"/>
<dbReference type="SMART" id="SM00199">
    <property type="entry name" value="SCY"/>
    <property type="match status" value="1"/>
</dbReference>
<evidence type="ECO:0000256" key="3">
    <source>
        <dbReference type="ARBA" id="ARBA00022514"/>
    </source>
</evidence>
<dbReference type="Pfam" id="PF00048">
    <property type="entry name" value="IL8"/>
    <property type="match status" value="1"/>
</dbReference>
<protein>
    <submittedName>
        <fullName evidence="8">C-X-C motif chemokine ligand 9</fullName>
    </submittedName>
</protein>
<dbReference type="GO" id="GO:0008009">
    <property type="term" value="F:chemokine activity"/>
    <property type="evidence" value="ECO:0007669"/>
    <property type="project" value="InterPro"/>
</dbReference>
<evidence type="ECO:0000259" key="7">
    <source>
        <dbReference type="SMART" id="SM00199"/>
    </source>
</evidence>
<dbReference type="PANTHER" id="PTHR12015:SF210">
    <property type="entry name" value="C-X-C MOTIF CHEMOKINE 9"/>
    <property type="match status" value="1"/>
</dbReference>
<dbReference type="OrthoDB" id="9948647at2759"/>